<dbReference type="GO" id="GO:0003677">
    <property type="term" value="F:DNA binding"/>
    <property type="evidence" value="ECO:0007669"/>
    <property type="project" value="InterPro"/>
</dbReference>
<evidence type="ECO:0000313" key="2">
    <source>
        <dbReference type="EMBL" id="QQP41215.1"/>
    </source>
</evidence>
<feature type="compositionally biased region" description="Low complexity" evidence="1">
    <location>
        <begin position="61"/>
        <end position="129"/>
    </location>
</feature>
<organism evidence="2 3">
    <name type="scientific">Caligus rogercresseyi</name>
    <name type="common">Sea louse</name>
    <dbReference type="NCBI Taxonomy" id="217165"/>
    <lineage>
        <taxon>Eukaryota</taxon>
        <taxon>Metazoa</taxon>
        <taxon>Ecdysozoa</taxon>
        <taxon>Arthropoda</taxon>
        <taxon>Crustacea</taxon>
        <taxon>Multicrustacea</taxon>
        <taxon>Hexanauplia</taxon>
        <taxon>Copepoda</taxon>
        <taxon>Siphonostomatoida</taxon>
        <taxon>Caligidae</taxon>
        <taxon>Caligus</taxon>
    </lineage>
</organism>
<feature type="compositionally biased region" description="Low complexity" evidence="1">
    <location>
        <begin position="160"/>
        <end position="171"/>
    </location>
</feature>
<proteinExistence type="predicted"/>
<accession>A0A7T8K1A1</accession>
<dbReference type="OrthoDB" id="10265068at2759"/>
<feature type="compositionally biased region" description="Polar residues" evidence="1">
    <location>
        <begin position="524"/>
        <end position="536"/>
    </location>
</feature>
<feature type="compositionally biased region" description="Pro residues" evidence="1">
    <location>
        <begin position="13"/>
        <end position="25"/>
    </location>
</feature>
<dbReference type="InterPro" id="IPR016177">
    <property type="entry name" value="DNA-bd_dom_sf"/>
</dbReference>
<feature type="region of interest" description="Disordered" evidence="1">
    <location>
        <begin position="522"/>
        <end position="574"/>
    </location>
</feature>
<protein>
    <submittedName>
        <fullName evidence="2">Methyl CpG binding protein 2 (Rett syndrome)</fullName>
    </submittedName>
</protein>
<dbReference type="EMBL" id="CP045899">
    <property type="protein sequence ID" value="QQP41215.1"/>
    <property type="molecule type" value="Genomic_DNA"/>
</dbReference>
<dbReference type="AlphaFoldDB" id="A0A7T8K1A1"/>
<dbReference type="Gene3D" id="3.30.890.10">
    <property type="entry name" value="Methyl-cpg-binding Protein 2, Chain A"/>
    <property type="match status" value="1"/>
</dbReference>
<feature type="compositionally biased region" description="Low complexity" evidence="1">
    <location>
        <begin position="344"/>
        <end position="365"/>
    </location>
</feature>
<feature type="region of interest" description="Disordered" evidence="1">
    <location>
        <begin position="344"/>
        <end position="412"/>
    </location>
</feature>
<dbReference type="SUPFAM" id="SSF54171">
    <property type="entry name" value="DNA-binding domain"/>
    <property type="match status" value="1"/>
</dbReference>
<sequence length="601" mass="62676">RPLYRPHPTRPASGPPAMPPPPPTSSPVNASSTSSSVVAAAAGSSSSSGSGPRSQFTRVISSPPHQSSSQQGAQNNPPSGSPSSLILASSPPTAACSPTPVSTPKFRYPSGPSGASPRTTTPSSTLSSREGTPLPSDVGSAPNVDISRVHLEDFFHNNYSPSSSSSSSTPTRGAAAIKSEFPPQGSAFSSLSAYNAPGFLYGPQQFLGSPPPAPSQQCITLSQRSQMRSSSSKSGLDFPGAPRGRRPGSTSAAAVNLGGGGANVKIGRRPAHLPKNLKFDDKTLPPGWVRKLKQRKHGKQAGRWDFASRKKLKSFFEKNNLNYDPEDFDFTPYGRHLDAAARASASSNNNNSSGSSALLGNSGSSDLINSGRHNSSGSTGSEGTHEGSSPASLQNCSPTHHPPHGASSLYPSVSGPSFGSHLSGAEYSYPSFDPLMENPPNASALDVPAPPPGTEIYNHRIQLKNESRSSPAGYFPMEMAEILGDGTLNGIVPSQDSSNLSPSSAALHQSAAHLGQLHAVAASHHSTLNSPSSFSDLRSRMLGESPESEDNAAAKNMRPLLNPPPLGSSELQPLEKTFSIRNTISLLESGNDPYTNYPEYE</sequence>
<feature type="compositionally biased region" description="Low complexity" evidence="1">
    <location>
        <begin position="26"/>
        <end position="54"/>
    </location>
</feature>
<gene>
    <name evidence="2" type="ORF">FKW44_015511</name>
</gene>
<feature type="region of interest" description="Disordered" evidence="1">
    <location>
        <begin position="1"/>
        <end position="188"/>
    </location>
</feature>
<feature type="region of interest" description="Disordered" evidence="1">
    <location>
        <begin position="201"/>
        <end position="251"/>
    </location>
</feature>
<evidence type="ECO:0000313" key="3">
    <source>
        <dbReference type="Proteomes" id="UP000595437"/>
    </source>
</evidence>
<evidence type="ECO:0000256" key="1">
    <source>
        <dbReference type="SAM" id="MobiDB-lite"/>
    </source>
</evidence>
<dbReference type="SMR" id="A0A7T8K1A1"/>
<name>A0A7T8K1A1_CALRO</name>
<reference evidence="3" key="1">
    <citation type="submission" date="2021-01" db="EMBL/GenBank/DDBJ databases">
        <title>Caligus Genome Assembly.</title>
        <authorList>
            <person name="Gallardo-Escarate C."/>
        </authorList>
    </citation>
    <scope>NUCLEOTIDE SEQUENCE [LARGE SCALE GENOMIC DNA]</scope>
</reference>
<feature type="compositionally biased region" description="Low complexity" evidence="1">
    <location>
        <begin position="375"/>
        <end position="389"/>
    </location>
</feature>
<feature type="non-terminal residue" evidence="2">
    <location>
        <position position="1"/>
    </location>
</feature>
<keyword evidence="3" id="KW-1185">Reference proteome</keyword>
<feature type="compositionally biased region" description="Low complexity" evidence="1">
    <location>
        <begin position="222"/>
        <end position="234"/>
    </location>
</feature>
<dbReference type="Proteomes" id="UP000595437">
    <property type="component" value="Chromosome 10"/>
</dbReference>